<gene>
    <name evidence="7" type="ORF">SAMN05880501_11427</name>
</gene>
<dbReference type="GO" id="GO:0016020">
    <property type="term" value="C:membrane"/>
    <property type="evidence" value="ECO:0007669"/>
    <property type="project" value="UniProtKB-SubCell"/>
</dbReference>
<dbReference type="AlphaFoldDB" id="A0A285TJW3"/>
<evidence type="ECO:0000256" key="5">
    <source>
        <dbReference type="SAM" id="Phobius"/>
    </source>
</evidence>
<feature type="transmembrane region" description="Helical" evidence="5">
    <location>
        <begin position="89"/>
        <end position="110"/>
    </location>
</feature>
<feature type="transmembrane region" description="Helical" evidence="5">
    <location>
        <begin position="122"/>
        <end position="142"/>
    </location>
</feature>
<evidence type="ECO:0000256" key="3">
    <source>
        <dbReference type="ARBA" id="ARBA00022989"/>
    </source>
</evidence>
<dbReference type="EMBL" id="OBMQ01000014">
    <property type="protein sequence ID" value="SOC22464.1"/>
    <property type="molecule type" value="Genomic_DNA"/>
</dbReference>
<dbReference type="RefSeq" id="WP_097074766.1">
    <property type="nucleotide sequence ID" value="NZ_OBMQ01000014.1"/>
</dbReference>
<evidence type="ECO:0000259" key="6">
    <source>
        <dbReference type="Pfam" id="PF01794"/>
    </source>
</evidence>
<dbReference type="Proteomes" id="UP000219636">
    <property type="component" value="Unassembled WGS sequence"/>
</dbReference>
<keyword evidence="4 5" id="KW-0472">Membrane</keyword>
<reference evidence="8" key="1">
    <citation type="submission" date="2017-08" db="EMBL/GenBank/DDBJ databases">
        <authorList>
            <person name="Varghese N."/>
            <person name="Submissions S."/>
        </authorList>
    </citation>
    <scope>NUCLEOTIDE SEQUENCE [LARGE SCALE GENOMIC DNA]</scope>
    <source>
        <strain evidence="8">JC22</strain>
    </source>
</reference>
<evidence type="ECO:0000256" key="4">
    <source>
        <dbReference type="ARBA" id="ARBA00023136"/>
    </source>
</evidence>
<keyword evidence="2 5" id="KW-0812">Transmembrane</keyword>
<feature type="transmembrane region" description="Helical" evidence="5">
    <location>
        <begin position="148"/>
        <end position="169"/>
    </location>
</feature>
<dbReference type="InterPro" id="IPR013130">
    <property type="entry name" value="Fe3_Rdtase_TM_dom"/>
</dbReference>
<feature type="transmembrane region" description="Helical" evidence="5">
    <location>
        <begin position="6"/>
        <end position="29"/>
    </location>
</feature>
<sequence>MLLSTWEWIRICGFLAYFYFTVSIIFGLLRKSPAVKSHKNLLFQLHQSAGWFGFAAVIVHMLLLIVDQYEPYRIAELLIPFASDYEPVLSGLGTIAFYLFLMVFLSSDLWLRKMGFSLWKKVHFAVLPAWVISLVHGVLIGTDTVNPFILLFYWSTATFVFIFSLIRIISGQYKKKEKEVKVKPVEV</sequence>
<evidence type="ECO:0000313" key="8">
    <source>
        <dbReference type="Proteomes" id="UP000219636"/>
    </source>
</evidence>
<keyword evidence="8" id="KW-1185">Reference proteome</keyword>
<comment type="subcellular location">
    <subcellularLocation>
        <location evidence="1">Membrane</location>
        <topology evidence="1">Multi-pass membrane protein</topology>
    </subcellularLocation>
</comment>
<organism evidence="7 8">
    <name type="scientific">Ureibacillus xyleni</name>
    <dbReference type="NCBI Taxonomy" id="614648"/>
    <lineage>
        <taxon>Bacteria</taxon>
        <taxon>Bacillati</taxon>
        <taxon>Bacillota</taxon>
        <taxon>Bacilli</taxon>
        <taxon>Bacillales</taxon>
        <taxon>Caryophanaceae</taxon>
        <taxon>Ureibacillus</taxon>
    </lineage>
</organism>
<evidence type="ECO:0000313" key="7">
    <source>
        <dbReference type="EMBL" id="SOC22464.1"/>
    </source>
</evidence>
<feature type="domain" description="Ferric oxidoreductase" evidence="6">
    <location>
        <begin position="12"/>
        <end position="133"/>
    </location>
</feature>
<dbReference type="Pfam" id="PF01794">
    <property type="entry name" value="Ferric_reduct"/>
    <property type="match status" value="1"/>
</dbReference>
<proteinExistence type="predicted"/>
<keyword evidence="3 5" id="KW-1133">Transmembrane helix</keyword>
<protein>
    <submittedName>
        <fullName evidence="7">Ferric reductase like protein</fullName>
    </submittedName>
</protein>
<accession>A0A285TJW3</accession>
<feature type="transmembrane region" description="Helical" evidence="5">
    <location>
        <begin position="49"/>
        <end position="69"/>
    </location>
</feature>
<dbReference type="OrthoDB" id="6656329at2"/>
<name>A0A285TJW3_9BACL</name>
<evidence type="ECO:0000256" key="2">
    <source>
        <dbReference type="ARBA" id="ARBA00022692"/>
    </source>
</evidence>
<evidence type="ECO:0000256" key="1">
    <source>
        <dbReference type="ARBA" id="ARBA00004141"/>
    </source>
</evidence>